<sequence length="80" mass="8790">MTDTTPTTLPRRRPWHHVPLLGWLLWDLQRDFAGNWPYAAVIALTLMIFAVDAIGLAAIGLLAVAVTPLMVLTLVVISRG</sequence>
<organism evidence="2 3">
    <name type="scientific">Histidinibacterium lentulum</name>
    <dbReference type="NCBI Taxonomy" id="2480588"/>
    <lineage>
        <taxon>Bacteria</taxon>
        <taxon>Pseudomonadati</taxon>
        <taxon>Pseudomonadota</taxon>
        <taxon>Alphaproteobacteria</taxon>
        <taxon>Rhodobacterales</taxon>
        <taxon>Paracoccaceae</taxon>
        <taxon>Histidinibacterium</taxon>
    </lineage>
</organism>
<dbReference type="RefSeq" id="WP_123643551.1">
    <property type="nucleotide sequence ID" value="NZ_ML119090.1"/>
</dbReference>
<feature type="transmembrane region" description="Helical" evidence="1">
    <location>
        <begin position="57"/>
        <end position="77"/>
    </location>
</feature>
<name>A0A3N2QS20_9RHOB</name>
<keyword evidence="3" id="KW-1185">Reference proteome</keyword>
<accession>A0A3N2QS20</accession>
<evidence type="ECO:0000313" key="3">
    <source>
        <dbReference type="Proteomes" id="UP000268016"/>
    </source>
</evidence>
<feature type="transmembrane region" description="Helical" evidence="1">
    <location>
        <begin position="32"/>
        <end position="51"/>
    </location>
</feature>
<reference evidence="2 3" key="1">
    <citation type="submission" date="2018-10" db="EMBL/GenBank/DDBJ databases">
        <title>Histidinibacterium lentulum gen. nov., sp. nov., a marine bacterium from the culture broth of Picochlorum sp. 122.</title>
        <authorList>
            <person name="Wang G."/>
        </authorList>
    </citation>
    <scope>NUCLEOTIDE SEQUENCE [LARGE SCALE GENOMIC DNA]</scope>
    <source>
        <strain evidence="2 3">B17</strain>
    </source>
</reference>
<keyword evidence="1" id="KW-0472">Membrane</keyword>
<protein>
    <submittedName>
        <fullName evidence="2">Uncharacterized protein</fullName>
    </submittedName>
</protein>
<keyword evidence="1" id="KW-0812">Transmembrane</keyword>
<evidence type="ECO:0000256" key="1">
    <source>
        <dbReference type="SAM" id="Phobius"/>
    </source>
</evidence>
<keyword evidence="1" id="KW-1133">Transmembrane helix</keyword>
<dbReference type="Proteomes" id="UP000268016">
    <property type="component" value="Unassembled WGS sequence"/>
</dbReference>
<evidence type="ECO:0000313" key="2">
    <source>
        <dbReference type="EMBL" id="ROT98013.1"/>
    </source>
</evidence>
<proteinExistence type="predicted"/>
<dbReference type="OrthoDB" id="8479738at2"/>
<dbReference type="EMBL" id="RDRB01000010">
    <property type="protein sequence ID" value="ROT98013.1"/>
    <property type="molecule type" value="Genomic_DNA"/>
</dbReference>
<comment type="caution">
    <text evidence="2">The sequence shown here is derived from an EMBL/GenBank/DDBJ whole genome shotgun (WGS) entry which is preliminary data.</text>
</comment>
<dbReference type="AlphaFoldDB" id="A0A3N2QS20"/>
<gene>
    <name evidence="2" type="ORF">EAT49_17215</name>
</gene>